<keyword evidence="1" id="KW-1133">Transmembrane helix</keyword>
<organism evidence="2 3">
    <name type="scientific">Candidatus Woesebacteria bacterium RIFOXYD1_FULL_43_18</name>
    <dbReference type="NCBI Taxonomy" id="1802551"/>
    <lineage>
        <taxon>Bacteria</taxon>
        <taxon>Candidatus Woeseibacteriota</taxon>
    </lineage>
</organism>
<comment type="caution">
    <text evidence="2">The sequence shown here is derived from an EMBL/GenBank/DDBJ whole genome shotgun (WGS) entry which is preliminary data.</text>
</comment>
<evidence type="ECO:0000313" key="2">
    <source>
        <dbReference type="EMBL" id="OGM88191.1"/>
    </source>
</evidence>
<proteinExistence type="predicted"/>
<sequence>MPKYFRFLLPAIGILLLFIGISSFFLTKFSNACQIEITSEQGAPKIKVKDRELWNSFLSAFAPCQDGKYQVYDLKSTPLRVRKVTYVFVNRDTNLISFENFQSKTVLFKWKSDVDPENDSAKLSIYLFGTGTTNFEERLLSAIYLTTKALFMQNMQDPLPLDPSNFNSLDKIGLTYDK</sequence>
<accession>A0A1F8DHU8</accession>
<name>A0A1F8DHU8_9BACT</name>
<dbReference type="AlphaFoldDB" id="A0A1F8DHU8"/>
<keyword evidence="1" id="KW-0472">Membrane</keyword>
<evidence type="ECO:0000313" key="3">
    <source>
        <dbReference type="Proteomes" id="UP000177596"/>
    </source>
</evidence>
<evidence type="ECO:0000256" key="1">
    <source>
        <dbReference type="SAM" id="Phobius"/>
    </source>
</evidence>
<protein>
    <submittedName>
        <fullName evidence="2">Uncharacterized protein</fullName>
    </submittedName>
</protein>
<keyword evidence="1" id="KW-0812">Transmembrane</keyword>
<dbReference type="EMBL" id="MGIL01000015">
    <property type="protein sequence ID" value="OGM88191.1"/>
    <property type="molecule type" value="Genomic_DNA"/>
</dbReference>
<reference evidence="2 3" key="1">
    <citation type="journal article" date="2016" name="Nat. Commun.">
        <title>Thousands of microbial genomes shed light on interconnected biogeochemical processes in an aquifer system.</title>
        <authorList>
            <person name="Anantharaman K."/>
            <person name="Brown C.T."/>
            <person name="Hug L.A."/>
            <person name="Sharon I."/>
            <person name="Castelle C.J."/>
            <person name="Probst A.J."/>
            <person name="Thomas B.C."/>
            <person name="Singh A."/>
            <person name="Wilkins M.J."/>
            <person name="Karaoz U."/>
            <person name="Brodie E.L."/>
            <person name="Williams K.H."/>
            <person name="Hubbard S.S."/>
            <person name="Banfield J.F."/>
        </authorList>
    </citation>
    <scope>NUCLEOTIDE SEQUENCE [LARGE SCALE GENOMIC DNA]</scope>
</reference>
<dbReference type="Proteomes" id="UP000177596">
    <property type="component" value="Unassembled WGS sequence"/>
</dbReference>
<gene>
    <name evidence="2" type="ORF">A2573_02150</name>
</gene>
<feature type="transmembrane region" description="Helical" evidence="1">
    <location>
        <begin position="7"/>
        <end position="26"/>
    </location>
</feature>